<gene>
    <name evidence="1" type="ORF">HID58_025084</name>
</gene>
<proteinExistence type="predicted"/>
<accession>A0ABQ8CK24</accession>
<dbReference type="EMBL" id="JAGKQM010000007">
    <property type="protein sequence ID" value="KAH0917424.1"/>
    <property type="molecule type" value="Genomic_DNA"/>
</dbReference>
<reference evidence="1 2" key="1">
    <citation type="submission" date="2021-05" db="EMBL/GenBank/DDBJ databases">
        <title>Genome Assembly of Synthetic Allotetraploid Brassica napus Reveals Homoeologous Exchanges between Subgenomes.</title>
        <authorList>
            <person name="Davis J.T."/>
        </authorList>
    </citation>
    <scope>NUCLEOTIDE SEQUENCE [LARGE SCALE GENOMIC DNA]</scope>
    <source>
        <strain evidence="2">cv. Da-Ae</strain>
        <tissue evidence="1">Seedling</tissue>
    </source>
</reference>
<name>A0ABQ8CK24_BRANA</name>
<evidence type="ECO:0000313" key="2">
    <source>
        <dbReference type="Proteomes" id="UP000824890"/>
    </source>
</evidence>
<keyword evidence="2" id="KW-1185">Reference proteome</keyword>
<evidence type="ECO:0000313" key="1">
    <source>
        <dbReference type="EMBL" id="KAH0917424.1"/>
    </source>
</evidence>
<protein>
    <submittedName>
        <fullName evidence="1">Uncharacterized protein</fullName>
    </submittedName>
</protein>
<dbReference type="Proteomes" id="UP000824890">
    <property type="component" value="Unassembled WGS sequence"/>
</dbReference>
<organism evidence="1 2">
    <name type="scientific">Brassica napus</name>
    <name type="common">Rape</name>
    <dbReference type="NCBI Taxonomy" id="3708"/>
    <lineage>
        <taxon>Eukaryota</taxon>
        <taxon>Viridiplantae</taxon>
        <taxon>Streptophyta</taxon>
        <taxon>Embryophyta</taxon>
        <taxon>Tracheophyta</taxon>
        <taxon>Spermatophyta</taxon>
        <taxon>Magnoliopsida</taxon>
        <taxon>eudicotyledons</taxon>
        <taxon>Gunneridae</taxon>
        <taxon>Pentapetalae</taxon>
        <taxon>rosids</taxon>
        <taxon>malvids</taxon>
        <taxon>Brassicales</taxon>
        <taxon>Brassicaceae</taxon>
        <taxon>Brassiceae</taxon>
        <taxon>Brassica</taxon>
    </lineage>
</organism>
<sequence>RLLKIPKKNLMPHNNTLISNLTESSNNVEAWKKILRHYFGYFDDDIWSIQMIPSDTMDWFDKEYTT</sequence>
<comment type="caution">
    <text evidence="1">The sequence shown here is derived from an EMBL/GenBank/DDBJ whole genome shotgun (WGS) entry which is preliminary data.</text>
</comment>
<feature type="non-terminal residue" evidence="1">
    <location>
        <position position="1"/>
    </location>
</feature>